<dbReference type="PANTHER" id="PTHR46954">
    <property type="entry name" value="C2H2-TYPE DOMAIN-CONTAINING PROTEIN"/>
    <property type="match status" value="1"/>
</dbReference>
<reference evidence="2" key="1">
    <citation type="submission" date="2021-02" db="EMBL/GenBank/DDBJ databases">
        <authorList>
            <person name="Nowell W R."/>
        </authorList>
    </citation>
    <scope>NUCLEOTIDE SEQUENCE</scope>
</reference>
<feature type="transmembrane region" description="Helical" evidence="1">
    <location>
        <begin position="63"/>
        <end position="85"/>
    </location>
</feature>
<keyword evidence="1" id="KW-1133">Transmembrane helix</keyword>
<keyword evidence="1" id="KW-0812">Transmembrane</keyword>
<sequence>MAYNDLHNEHEDSHFATQDDKCKVPFDVPDAKKQMPLLMHLDYTIQQSGYDFVVAPRHELSPYLGLVFMLNVLSTLLEVLVIQLLKFENTALNSSNRVQSIVIVTIDGGSDENPHFLKPFALFVDIFKTHDLDALLVLIHASASLVLPHDHFVLILMPMAIAVEALAEVWSNTVIDSYLILASYVNLSFTSQTFSYIDKSWRDHYVVQQQYTLQKIRYDRYNISNKHISSSNLKYTIEQHHDISNILDIIKNNDDSKFQTYIIWLSGAIACIEKENLIILTIRNHNGDLLATSCIQIFDIDFSTHHKSNKIQIFFRWLEWFHIVPSFWRIQIGIIWIPPFYQFSGIYYHVHVNENESNEIIDTIQKYIFQLHPNVPIILHIKEPSDKSKNIIINNDREFLLPWFRTIKAIFPSNIDSLDTYINLLCRHARKRNLRIYKKQFEEGGGKIRYLYPSSKVDFDEIQMRMKELTQLKLETDARYPLNKYTGSDKFSNEWMSSMMLINKLLNNNQIIFIFAEENWNENLLGFALLFIHSSINQIIFKTIGLHDNVHTRQLRVYQNLFLATIDWSLRNGHNVIDFGAGHEKTKALLLEKQIRSCDDEHTHASIKGILKSGNPFYKFIINHISNPAKQQNK</sequence>
<name>A0A818VRT8_9BILA</name>
<evidence type="ECO:0000313" key="3">
    <source>
        <dbReference type="Proteomes" id="UP000663874"/>
    </source>
</evidence>
<comment type="caution">
    <text evidence="2">The sequence shown here is derived from an EMBL/GenBank/DDBJ whole genome shotgun (WGS) entry which is preliminary data.</text>
</comment>
<proteinExistence type="predicted"/>
<organism evidence="2 3">
    <name type="scientific">Rotaria sordida</name>
    <dbReference type="NCBI Taxonomy" id="392033"/>
    <lineage>
        <taxon>Eukaryota</taxon>
        <taxon>Metazoa</taxon>
        <taxon>Spiralia</taxon>
        <taxon>Gnathifera</taxon>
        <taxon>Rotifera</taxon>
        <taxon>Eurotatoria</taxon>
        <taxon>Bdelloidea</taxon>
        <taxon>Philodinida</taxon>
        <taxon>Philodinidae</taxon>
        <taxon>Rotaria</taxon>
    </lineage>
</organism>
<evidence type="ECO:0000256" key="1">
    <source>
        <dbReference type="SAM" id="Phobius"/>
    </source>
</evidence>
<protein>
    <submittedName>
        <fullName evidence="2">Uncharacterized protein</fullName>
    </submittedName>
</protein>
<evidence type="ECO:0000313" key="2">
    <source>
        <dbReference type="EMBL" id="CAF3714997.1"/>
    </source>
</evidence>
<dbReference type="Proteomes" id="UP000663874">
    <property type="component" value="Unassembled WGS sequence"/>
</dbReference>
<dbReference type="EMBL" id="CAJOBE010001107">
    <property type="protein sequence ID" value="CAF3714997.1"/>
    <property type="molecule type" value="Genomic_DNA"/>
</dbReference>
<dbReference type="AlphaFoldDB" id="A0A818VRT8"/>
<keyword evidence="1" id="KW-0472">Membrane</keyword>
<accession>A0A818VRT8</accession>
<dbReference type="PANTHER" id="PTHR46954:SF1">
    <property type="entry name" value="C2H2-TYPE DOMAIN-CONTAINING PROTEIN"/>
    <property type="match status" value="1"/>
</dbReference>
<gene>
    <name evidence="2" type="ORF">FNK824_LOCUS10087</name>
</gene>